<comment type="caution">
    <text evidence="1">The sequence shown here is derived from an EMBL/GenBank/DDBJ whole genome shotgun (WGS) entry which is preliminary data.</text>
</comment>
<dbReference type="Proteomes" id="UP000004713">
    <property type="component" value="Unassembled WGS sequence"/>
</dbReference>
<dbReference type="EMBL" id="ABFZ02000017">
    <property type="protein sequence ID" value="EDS16240.1"/>
    <property type="molecule type" value="Genomic_DNA"/>
</dbReference>
<organism evidence="1 2">
    <name type="scientific">Bacteroides stercoris ATCC 43183</name>
    <dbReference type="NCBI Taxonomy" id="449673"/>
    <lineage>
        <taxon>Bacteria</taxon>
        <taxon>Pseudomonadati</taxon>
        <taxon>Bacteroidota</taxon>
        <taxon>Bacteroidia</taxon>
        <taxon>Bacteroidales</taxon>
        <taxon>Bacteroidaceae</taxon>
        <taxon>Bacteroides</taxon>
    </lineage>
</organism>
<evidence type="ECO:0000313" key="1">
    <source>
        <dbReference type="EMBL" id="EDS16240.1"/>
    </source>
</evidence>
<accession>B0NN88</accession>
<name>B0NN88_BACSE</name>
<sequence>MTLPFIFIHLVLSRETELTAYHKARQKYVNEFCFHNSSFF</sequence>
<proteinExistence type="predicted"/>
<reference evidence="1 2" key="2">
    <citation type="submission" date="2007-11" db="EMBL/GenBank/DDBJ databases">
        <authorList>
            <person name="Fulton L."/>
            <person name="Clifton S."/>
            <person name="Fulton B."/>
            <person name="Xu J."/>
            <person name="Minx P."/>
            <person name="Pepin K.H."/>
            <person name="Johnson M."/>
            <person name="Thiruvilangam P."/>
            <person name="Bhonagiri V."/>
            <person name="Nash W.E."/>
            <person name="Mardis E.R."/>
            <person name="Wilson R.K."/>
        </authorList>
    </citation>
    <scope>NUCLEOTIDE SEQUENCE [LARGE SCALE GENOMIC DNA]</scope>
    <source>
        <strain evidence="1 2">ATCC 43183</strain>
    </source>
</reference>
<dbReference type="AlphaFoldDB" id="B0NN88"/>
<gene>
    <name evidence="1" type="ORF">BACSTE_00911</name>
</gene>
<dbReference type="HOGENOM" id="CLU_3285259_0_0_10"/>
<evidence type="ECO:0000313" key="2">
    <source>
        <dbReference type="Proteomes" id="UP000004713"/>
    </source>
</evidence>
<protein>
    <submittedName>
        <fullName evidence="1">Uncharacterized protein</fullName>
    </submittedName>
</protein>
<reference evidence="1 2" key="1">
    <citation type="submission" date="2007-11" db="EMBL/GenBank/DDBJ databases">
        <title>Draft genome sequence of Bacteroides stercoris(ATCC 43183).</title>
        <authorList>
            <person name="Sudarsanam P."/>
            <person name="Ley R."/>
            <person name="Guruge J."/>
            <person name="Turnbaugh P.J."/>
            <person name="Mahowald M."/>
            <person name="Liep D."/>
            <person name="Gordon J."/>
        </authorList>
    </citation>
    <scope>NUCLEOTIDE SEQUENCE [LARGE SCALE GENOMIC DNA]</scope>
    <source>
        <strain evidence="1 2">ATCC 43183</strain>
    </source>
</reference>